<dbReference type="GO" id="GO:0016818">
    <property type="term" value="F:hydrolase activity, acting on acid anhydrides, in phosphorus-containing anhydrides"/>
    <property type="evidence" value="ECO:0007669"/>
    <property type="project" value="InterPro"/>
</dbReference>
<comment type="caution">
    <text evidence="15">The sequence shown here is derived from an EMBL/GenBank/DDBJ whole genome shotgun (WGS) entry which is preliminary data.</text>
</comment>
<evidence type="ECO:0000256" key="11">
    <source>
        <dbReference type="ARBA" id="ARBA00023204"/>
    </source>
</evidence>
<evidence type="ECO:0000256" key="4">
    <source>
        <dbReference type="ARBA" id="ARBA00022763"/>
    </source>
</evidence>
<feature type="domain" description="Helicase ATP-binding" evidence="14">
    <location>
        <begin position="178"/>
        <end position="433"/>
    </location>
</feature>
<dbReference type="Gene3D" id="1.10.30.20">
    <property type="entry name" value="Bacterial XPD DNA helicase, FeS cluster domain"/>
    <property type="match status" value="1"/>
</dbReference>
<dbReference type="Pfam" id="PF00270">
    <property type="entry name" value="DEAD"/>
    <property type="match status" value="1"/>
</dbReference>
<keyword evidence="7" id="KW-0067">ATP-binding</keyword>
<keyword evidence="10" id="KW-0238">DNA-binding</keyword>
<evidence type="ECO:0000256" key="12">
    <source>
        <dbReference type="ARBA" id="ARBA00023235"/>
    </source>
</evidence>
<accession>A0A0S8GKN3</accession>
<evidence type="ECO:0000256" key="5">
    <source>
        <dbReference type="ARBA" id="ARBA00022801"/>
    </source>
</evidence>
<evidence type="ECO:0000256" key="9">
    <source>
        <dbReference type="ARBA" id="ARBA00023014"/>
    </source>
</evidence>
<dbReference type="InterPro" id="IPR006554">
    <property type="entry name" value="Helicase-like_DEXD_c2"/>
</dbReference>
<dbReference type="Gene3D" id="3.40.50.300">
    <property type="entry name" value="P-loop containing nucleotide triphosphate hydrolases"/>
    <property type="match status" value="2"/>
</dbReference>
<gene>
    <name evidence="15" type="ORF">AMJ87_02465</name>
</gene>
<dbReference type="SMART" id="SM00488">
    <property type="entry name" value="DEXDc2"/>
    <property type="match status" value="1"/>
</dbReference>
<dbReference type="Pfam" id="PF13307">
    <property type="entry name" value="Helicase_C_2"/>
    <property type="match status" value="1"/>
</dbReference>
<dbReference type="PANTHER" id="PTHR11472:SF34">
    <property type="entry name" value="REGULATOR OF TELOMERE ELONGATION HELICASE 1"/>
    <property type="match status" value="1"/>
</dbReference>
<dbReference type="Gene3D" id="3.90.320.10">
    <property type="match status" value="1"/>
</dbReference>
<dbReference type="Gene3D" id="1.10.275.40">
    <property type="match status" value="1"/>
</dbReference>
<evidence type="ECO:0000256" key="6">
    <source>
        <dbReference type="ARBA" id="ARBA00022806"/>
    </source>
</evidence>
<organism evidence="15 16">
    <name type="scientific">candidate division WOR_3 bacterium SM23_60</name>
    <dbReference type="NCBI Taxonomy" id="1703780"/>
    <lineage>
        <taxon>Bacteria</taxon>
        <taxon>Bacteria division WOR-3</taxon>
    </lineage>
</organism>
<dbReference type="InterPro" id="IPR027417">
    <property type="entry name" value="P-loop_NTPase"/>
</dbReference>
<dbReference type="InterPro" id="IPR042493">
    <property type="entry name" value="XPD_DNA_FeS"/>
</dbReference>
<keyword evidence="12" id="KW-0413">Isomerase</keyword>
<dbReference type="GO" id="GO:0043139">
    <property type="term" value="F:5'-3' DNA helicase activity"/>
    <property type="evidence" value="ECO:0007669"/>
    <property type="project" value="UniProtKB-EC"/>
</dbReference>
<evidence type="ECO:0000259" key="14">
    <source>
        <dbReference type="PROSITE" id="PS51193"/>
    </source>
</evidence>
<dbReference type="Proteomes" id="UP000051096">
    <property type="component" value="Unassembled WGS sequence"/>
</dbReference>
<reference evidence="15 16" key="1">
    <citation type="journal article" date="2015" name="Microbiome">
        <title>Genomic resolution of linkages in carbon, nitrogen, and sulfur cycling among widespread estuary sediment bacteria.</title>
        <authorList>
            <person name="Baker B.J."/>
            <person name="Lazar C.S."/>
            <person name="Teske A.P."/>
            <person name="Dick G.J."/>
        </authorList>
    </citation>
    <scope>NUCLEOTIDE SEQUENCE [LARGE SCALE GENOMIC DNA]</scope>
    <source>
        <strain evidence="15">SM23_60</strain>
    </source>
</reference>
<keyword evidence="6" id="KW-0347">Helicase</keyword>
<dbReference type="Pfam" id="PF06733">
    <property type="entry name" value="DEAD_2"/>
    <property type="match status" value="1"/>
</dbReference>
<dbReference type="InterPro" id="IPR011604">
    <property type="entry name" value="PDDEXK-like_dom_sf"/>
</dbReference>
<keyword evidence="2" id="KW-0479">Metal-binding</keyword>
<dbReference type="GO" id="GO:0051539">
    <property type="term" value="F:4 iron, 4 sulfur cluster binding"/>
    <property type="evidence" value="ECO:0007669"/>
    <property type="project" value="UniProtKB-KW"/>
</dbReference>
<keyword evidence="8" id="KW-0408">Iron</keyword>
<keyword evidence="3" id="KW-0547">Nucleotide-binding</keyword>
<evidence type="ECO:0000313" key="15">
    <source>
        <dbReference type="EMBL" id="KPK73233.1"/>
    </source>
</evidence>
<dbReference type="GO" id="GO:0046872">
    <property type="term" value="F:metal ion binding"/>
    <property type="evidence" value="ECO:0007669"/>
    <property type="project" value="UniProtKB-KW"/>
</dbReference>
<keyword evidence="1" id="KW-0004">4Fe-4S</keyword>
<evidence type="ECO:0000256" key="7">
    <source>
        <dbReference type="ARBA" id="ARBA00022840"/>
    </source>
</evidence>
<dbReference type="InterPro" id="IPR011545">
    <property type="entry name" value="DEAD/DEAH_box_helicase_dom"/>
</dbReference>
<dbReference type="AlphaFoldDB" id="A0A0S8GKN3"/>
<dbReference type="GO" id="GO:0006281">
    <property type="term" value="P:DNA repair"/>
    <property type="evidence" value="ECO:0007669"/>
    <property type="project" value="UniProtKB-KW"/>
</dbReference>
<dbReference type="PROSITE" id="PS51193">
    <property type="entry name" value="HELICASE_ATP_BIND_2"/>
    <property type="match status" value="1"/>
</dbReference>
<sequence>MLRLSVRELIAYTLRSGDLDMTTFGLSSPIDAIHAHQAIQKSRPKDYSTEVTVRHRVETNHFVLEVSGRIDGVYIYPDRVIIDEIKTTRKDLTPLVQQEDGYHWGQAKCYAYIYAKQNNLEMIDVQLTYYHLGQNEKREVRRSFEIDELEEFFNALVSQYLEWARMIVSWTDTRNASMKKLKFPFETFRPGQEQMFANTEAIIEQRGQLLVQAPTGIGKTMAVLVPSIKAIAQGHTSQIFYLTARTTGRQAAEATLDILRERGLKLKSLSLTAKEKMCLNTDKVCNPDDCRYARGHFDRVNSALHDAFTHDSFTRDMIIHLAKRHMVCPFEFALELSLWVECVICDYNYAFDPDVYLRRFFEDGSKDYVVLVDEAHNLVDRAREMYSTELSMHQIQKLRSELKSKLRKVYGVLGKINTWMIKKRTLCEQEQKPIAEREPPLDLCSLLKRFTKLSEEWLLLNQPTPFRAQLMDMYFEARTFLRTADRYERNYATCYGYTGRDLCVKLFCIDPSRYLRETLEKFRSAIFFSGTLNPMQYFIESFGCDDTAATLTLPSPFEQDKLCVMVASRVSTLFKHRAYTQSAVANAICALVDAKKGNYLVFFPSYEYMKMIYDIFHLCRPGITTLVQSSHMSEHDREQFLRQFSKTIGNHLVGFAVMGGVFAESIDLIGERLTGAVIVGVGMPGISLERELIRSYFDEMNECGFAFAYQFPGMIKVLQAAGRVIRSETDRGAILLIDTRFVRDPYRSLLPQEWYIQDVTHDKAIGKILEGFWH</sequence>
<evidence type="ECO:0000256" key="8">
    <source>
        <dbReference type="ARBA" id="ARBA00023004"/>
    </source>
</evidence>
<dbReference type="InterPro" id="IPR010614">
    <property type="entry name" value="RAD3-like_helicase_DEAD"/>
</dbReference>
<comment type="similarity">
    <text evidence="13">Belongs to the helicase family. DinG subfamily.</text>
</comment>
<dbReference type="InterPro" id="IPR006555">
    <property type="entry name" value="ATP-dep_Helicase_C"/>
</dbReference>
<name>A0A0S8GKN3_UNCW3</name>
<evidence type="ECO:0000256" key="10">
    <source>
        <dbReference type="ARBA" id="ARBA00023125"/>
    </source>
</evidence>
<keyword evidence="11" id="KW-0234">DNA repair</keyword>
<evidence type="ECO:0000256" key="3">
    <source>
        <dbReference type="ARBA" id="ARBA00022741"/>
    </source>
</evidence>
<dbReference type="PANTHER" id="PTHR11472">
    <property type="entry name" value="DNA REPAIR DEAD HELICASE RAD3/XP-D SUBFAMILY MEMBER"/>
    <property type="match status" value="1"/>
</dbReference>
<dbReference type="InterPro" id="IPR014013">
    <property type="entry name" value="Helic_SF1/SF2_ATP-bd_DinG/Rad3"/>
</dbReference>
<dbReference type="InterPro" id="IPR045028">
    <property type="entry name" value="DinG/Rad3-like"/>
</dbReference>
<proteinExistence type="inferred from homology"/>
<evidence type="ECO:0000256" key="1">
    <source>
        <dbReference type="ARBA" id="ARBA00022485"/>
    </source>
</evidence>
<keyword evidence="5" id="KW-0378">Hydrolase</keyword>
<evidence type="ECO:0000313" key="16">
    <source>
        <dbReference type="Proteomes" id="UP000051096"/>
    </source>
</evidence>
<evidence type="ECO:0000256" key="13">
    <source>
        <dbReference type="ARBA" id="ARBA00038058"/>
    </source>
</evidence>
<keyword evidence="4" id="KW-0227">DNA damage</keyword>
<evidence type="ECO:0000256" key="2">
    <source>
        <dbReference type="ARBA" id="ARBA00022723"/>
    </source>
</evidence>
<keyword evidence="9" id="KW-0411">Iron-sulfur</keyword>
<dbReference type="GO" id="GO:0005524">
    <property type="term" value="F:ATP binding"/>
    <property type="evidence" value="ECO:0007669"/>
    <property type="project" value="UniProtKB-KW"/>
</dbReference>
<dbReference type="EMBL" id="LJUO01000013">
    <property type="protein sequence ID" value="KPK73233.1"/>
    <property type="molecule type" value="Genomic_DNA"/>
</dbReference>
<dbReference type="SMART" id="SM00491">
    <property type="entry name" value="HELICc2"/>
    <property type="match status" value="1"/>
</dbReference>
<dbReference type="PATRIC" id="fig|1703780.3.peg.858"/>
<dbReference type="SUPFAM" id="SSF52540">
    <property type="entry name" value="P-loop containing nucleoside triphosphate hydrolases"/>
    <property type="match status" value="2"/>
</dbReference>
<dbReference type="GO" id="GO:0003677">
    <property type="term" value="F:DNA binding"/>
    <property type="evidence" value="ECO:0007669"/>
    <property type="project" value="UniProtKB-KW"/>
</dbReference>
<protein>
    <recommendedName>
        <fullName evidence="14">Helicase ATP-binding domain-containing protein</fullName>
    </recommendedName>
</protein>